<proteinExistence type="predicted"/>
<protein>
    <submittedName>
        <fullName evidence="1">Uncharacterized protein</fullName>
    </submittedName>
</protein>
<dbReference type="EMBL" id="CP149783">
    <property type="protein sequence ID" value="WYF46285.1"/>
    <property type="molecule type" value="Genomic_DNA"/>
</dbReference>
<name>A0AAU6Q7L7_9DEIO</name>
<sequence>MARKDPDLNWVPIKAASYSTIDQLIRQNLLKPGNPTLSGPKGIRTLQLSSDVDLQVTSDQSITVAGQELIADVYRQPTHAYRALIEASPAFQQYPDLEHLYHLVRQKPYWNQQDVLQELARLTRAGRQSLHEPQLVVTPTTYVAMWQPAETYLRQLSNGVLSS</sequence>
<organism evidence="1">
    <name type="scientific">Deinococcus sp. VB142</name>
    <dbReference type="NCBI Taxonomy" id="3112952"/>
    <lineage>
        <taxon>Bacteria</taxon>
        <taxon>Thermotogati</taxon>
        <taxon>Deinococcota</taxon>
        <taxon>Deinococci</taxon>
        <taxon>Deinococcales</taxon>
        <taxon>Deinococcaceae</taxon>
        <taxon>Deinococcus</taxon>
    </lineage>
</organism>
<evidence type="ECO:0000313" key="1">
    <source>
        <dbReference type="EMBL" id="WYF46285.1"/>
    </source>
</evidence>
<reference evidence="1" key="1">
    <citation type="submission" date="2024-03" db="EMBL/GenBank/DDBJ databases">
        <title>Deinococcus weizhi sp. nov., isolated from human skin.</title>
        <authorList>
            <person name="Wei Z."/>
            <person name="Tian F."/>
            <person name="Yang C."/>
            <person name="Xin L.T."/>
            <person name="Wen Z.J."/>
            <person name="Lan K.C."/>
            <person name="Yu L."/>
            <person name="Zhe W."/>
            <person name="Dan F.D."/>
            <person name="Jun W."/>
            <person name="Rui Z."/>
            <person name="Yong X.J."/>
            <person name="Ting Y."/>
            <person name="Wei X."/>
            <person name="Xu Z.G."/>
            <person name="Xin Z."/>
            <person name="Dong F.G."/>
            <person name="Ni X.M."/>
            <person name="Zheng M.G."/>
            <person name="Chun Y."/>
            <person name="Qian W.X."/>
        </authorList>
    </citation>
    <scope>NUCLEOTIDE SEQUENCE</scope>
    <source>
        <strain evidence="1">VB142</strain>
    </source>
</reference>
<dbReference type="AlphaFoldDB" id="A0AAU6Q7L7"/>
<dbReference type="RefSeq" id="WP_339097750.1">
    <property type="nucleotide sequence ID" value="NZ_CP149783.1"/>
</dbReference>
<gene>
    <name evidence="1" type="ORF">WDJ50_14525</name>
</gene>
<accession>A0AAU6Q7L7</accession>